<dbReference type="OrthoDB" id="3365224at2759"/>
<keyword evidence="3" id="KW-1185">Reference proteome</keyword>
<name>A0A3N0XHP6_ANAGA</name>
<evidence type="ECO:0000313" key="2">
    <source>
        <dbReference type="EMBL" id="ROI27799.1"/>
    </source>
</evidence>
<sequence length="113" mass="12358">MAFLIKKKKFKFQIHFTLEELTAVPFVNGMLFCKIRLLDGGDFSISSSRVASSVPGRNKRTEEQGSYPGQAAVLLGYSGSMRLAAETQCTCSQRGQTEASKLPPVNISGNRLL</sequence>
<dbReference type="PANTHER" id="PTHR21456">
    <property type="entry name" value="FAMILY WITH SEQUENCE SIMILARITY 102"/>
    <property type="match status" value="1"/>
</dbReference>
<dbReference type="PANTHER" id="PTHR21456:SF2">
    <property type="entry name" value="EARLY ESTROGEN-INDUCED GENE 1 PROTEIN"/>
    <property type="match status" value="1"/>
</dbReference>
<comment type="caution">
    <text evidence="2">The sequence shown here is derived from an EMBL/GenBank/DDBJ whole genome shotgun (WGS) entry which is preliminary data.</text>
</comment>
<proteinExistence type="predicted"/>
<organism evidence="2 3">
    <name type="scientific">Anabarilius grahami</name>
    <name type="common">Kanglang fish</name>
    <name type="synonym">Barilius grahami</name>
    <dbReference type="NCBI Taxonomy" id="495550"/>
    <lineage>
        <taxon>Eukaryota</taxon>
        <taxon>Metazoa</taxon>
        <taxon>Chordata</taxon>
        <taxon>Craniata</taxon>
        <taxon>Vertebrata</taxon>
        <taxon>Euteleostomi</taxon>
        <taxon>Actinopterygii</taxon>
        <taxon>Neopterygii</taxon>
        <taxon>Teleostei</taxon>
        <taxon>Ostariophysi</taxon>
        <taxon>Cypriniformes</taxon>
        <taxon>Xenocyprididae</taxon>
        <taxon>Xenocypridinae</taxon>
        <taxon>Xenocypridinae incertae sedis</taxon>
        <taxon>Anabarilius</taxon>
    </lineage>
</organism>
<reference evidence="2 3" key="1">
    <citation type="submission" date="2018-10" db="EMBL/GenBank/DDBJ databases">
        <title>Genome assembly for a Yunnan-Guizhou Plateau 3E fish, Anabarilius grahami (Regan), and its evolutionary and genetic applications.</title>
        <authorList>
            <person name="Jiang W."/>
        </authorList>
    </citation>
    <scope>NUCLEOTIDE SEQUENCE [LARGE SCALE GENOMIC DNA]</scope>
    <source>
        <strain evidence="2">AG-KIZ</strain>
        <tissue evidence="2">Muscle</tissue>
    </source>
</reference>
<dbReference type="AlphaFoldDB" id="A0A3N0XHP6"/>
<accession>A0A3N0XHP6</accession>
<gene>
    <name evidence="2" type="ORF">DPX16_23121</name>
</gene>
<protein>
    <submittedName>
        <fullName evidence="2">Protein FAM102A</fullName>
    </submittedName>
</protein>
<dbReference type="Proteomes" id="UP000281406">
    <property type="component" value="Unassembled WGS sequence"/>
</dbReference>
<feature type="region of interest" description="Disordered" evidence="1">
    <location>
        <begin position="93"/>
        <end position="113"/>
    </location>
</feature>
<dbReference type="EMBL" id="RJVU01073043">
    <property type="protein sequence ID" value="ROI27799.1"/>
    <property type="molecule type" value="Genomic_DNA"/>
</dbReference>
<dbReference type="InterPro" id="IPR039931">
    <property type="entry name" value="EEIG1/2-like"/>
</dbReference>
<evidence type="ECO:0000313" key="3">
    <source>
        <dbReference type="Proteomes" id="UP000281406"/>
    </source>
</evidence>
<evidence type="ECO:0000256" key="1">
    <source>
        <dbReference type="SAM" id="MobiDB-lite"/>
    </source>
</evidence>